<dbReference type="GO" id="GO:0047355">
    <property type="term" value="F:CDP-glycerol glycerophosphotransferase activity"/>
    <property type="evidence" value="ECO:0007669"/>
    <property type="project" value="InterPro"/>
</dbReference>
<comment type="caution">
    <text evidence="1">The sequence shown here is derived from an EMBL/GenBank/DDBJ whole genome shotgun (WGS) entry which is preliminary data.</text>
</comment>
<organism evidence="1 2">
    <name type="scientific">Alteromonas halophila</name>
    <dbReference type="NCBI Taxonomy" id="516698"/>
    <lineage>
        <taxon>Bacteria</taxon>
        <taxon>Pseudomonadati</taxon>
        <taxon>Pseudomonadota</taxon>
        <taxon>Gammaproteobacteria</taxon>
        <taxon>Alteromonadales</taxon>
        <taxon>Alteromonadaceae</taxon>
        <taxon>Alteromonas/Salinimonas group</taxon>
        <taxon>Alteromonas</taxon>
    </lineage>
</organism>
<dbReference type="EMBL" id="BMXP01000013">
    <property type="protein sequence ID" value="GGW96149.1"/>
    <property type="molecule type" value="Genomic_DNA"/>
</dbReference>
<evidence type="ECO:0000313" key="2">
    <source>
        <dbReference type="Proteomes" id="UP000631300"/>
    </source>
</evidence>
<dbReference type="RefSeq" id="WP_189408265.1">
    <property type="nucleotide sequence ID" value="NZ_BMXP01000013.1"/>
</dbReference>
<dbReference type="Proteomes" id="UP000631300">
    <property type="component" value="Unassembled WGS sequence"/>
</dbReference>
<dbReference type="InterPro" id="IPR043148">
    <property type="entry name" value="TagF_C"/>
</dbReference>
<dbReference type="InterPro" id="IPR016886">
    <property type="entry name" value="UCP028458_glyceroPtfrase"/>
</dbReference>
<reference evidence="1" key="1">
    <citation type="journal article" date="2014" name="Int. J. Syst. Evol. Microbiol.">
        <title>Complete genome sequence of Corynebacterium casei LMG S-19264T (=DSM 44701T), isolated from a smear-ripened cheese.</title>
        <authorList>
            <consortium name="US DOE Joint Genome Institute (JGI-PGF)"/>
            <person name="Walter F."/>
            <person name="Albersmeier A."/>
            <person name="Kalinowski J."/>
            <person name="Ruckert C."/>
        </authorList>
    </citation>
    <scope>NUCLEOTIDE SEQUENCE</scope>
    <source>
        <strain evidence="1">KCTC 22164</strain>
    </source>
</reference>
<dbReference type="Pfam" id="PF04464">
    <property type="entry name" value="Glyphos_transf"/>
    <property type="match status" value="1"/>
</dbReference>
<dbReference type="GO" id="GO:0016020">
    <property type="term" value="C:membrane"/>
    <property type="evidence" value="ECO:0007669"/>
    <property type="project" value="InterPro"/>
</dbReference>
<accession>A0A918JT16</accession>
<gene>
    <name evidence="1" type="ORF">GCM10007391_32830</name>
</gene>
<dbReference type="PIRSF" id="PIRSF028458">
    <property type="entry name" value="UCP028458_glyceroPtfrase"/>
    <property type="match status" value="1"/>
</dbReference>
<sequence length="350" mass="40404">MSKRYLLFASLPYAFSILRPLQEEIRKRGGDVAWFLESGCADLLQPDERRLRSFDEVKQFNPLAVFTPGNMIYDFFPGVKVSVFHGYPIAKRGEKSSKTDDHFAIRGWFDMYCTQGSSSTTHFKRLEQEHGHFKVYETGWCKVDPFFTDNSESVSSDNPTVLYATTFSKGISSAPVIYDTIEKLVKTKPWNWVLTFHPKINDASLLSRYRALADKYEHVHFEDNVRMENFRQADVMLSDSSSIILEFMLLDKPVVTYRNTNPGPHLLNVTALTDIEAGIEKGLSRPDSLMNNIRQFTAKHEAYRDGHNSARVLDAVDDFVTYYQGKLKSRPVNLIRKLKLRKRLKYWALN</sequence>
<dbReference type="Gene3D" id="3.40.50.12580">
    <property type="match status" value="1"/>
</dbReference>
<name>A0A918JT16_9ALTE</name>
<dbReference type="AlphaFoldDB" id="A0A918JT16"/>
<protein>
    <submittedName>
        <fullName evidence="1">CDP-glycerol--glycerophosphate glycerophosphotransferase</fullName>
    </submittedName>
</protein>
<reference evidence="1" key="2">
    <citation type="submission" date="2020-09" db="EMBL/GenBank/DDBJ databases">
        <authorList>
            <person name="Sun Q."/>
            <person name="Kim S."/>
        </authorList>
    </citation>
    <scope>NUCLEOTIDE SEQUENCE</scope>
    <source>
        <strain evidence="1">KCTC 22164</strain>
    </source>
</reference>
<keyword evidence="2" id="KW-1185">Reference proteome</keyword>
<proteinExistence type="predicted"/>
<dbReference type="SUPFAM" id="SSF53756">
    <property type="entry name" value="UDP-Glycosyltransferase/glycogen phosphorylase"/>
    <property type="match status" value="1"/>
</dbReference>
<evidence type="ECO:0000313" key="1">
    <source>
        <dbReference type="EMBL" id="GGW96149.1"/>
    </source>
</evidence>
<dbReference type="InterPro" id="IPR007554">
    <property type="entry name" value="Glycerophosphate_synth"/>
</dbReference>